<dbReference type="GO" id="GO:0005524">
    <property type="term" value="F:ATP binding"/>
    <property type="evidence" value="ECO:0007669"/>
    <property type="project" value="UniProtKB-KW"/>
</dbReference>
<keyword evidence="2" id="KW-0547">Nucleotide-binding</keyword>
<evidence type="ECO:0000256" key="4">
    <source>
        <dbReference type="ARBA" id="ARBA00022967"/>
    </source>
</evidence>
<dbReference type="FunFam" id="3.40.50.300:FF:000134">
    <property type="entry name" value="Iron-enterobactin ABC transporter ATP-binding protein"/>
    <property type="match status" value="1"/>
</dbReference>
<dbReference type="InterPro" id="IPR027417">
    <property type="entry name" value="P-loop_NTPase"/>
</dbReference>
<keyword evidence="3 6" id="KW-0067">ATP-binding</keyword>
<keyword evidence="1" id="KW-0813">Transport</keyword>
<dbReference type="InterPro" id="IPR003593">
    <property type="entry name" value="AAA+_ATPase"/>
</dbReference>
<gene>
    <name evidence="6" type="ORF">E4M00_14565</name>
</gene>
<evidence type="ECO:0000259" key="5">
    <source>
        <dbReference type="PROSITE" id="PS50893"/>
    </source>
</evidence>
<dbReference type="RefSeq" id="WP_135121222.1">
    <property type="nucleotide sequence ID" value="NZ_SPQZ01000006.1"/>
</dbReference>
<keyword evidence="4" id="KW-1278">Translocase</keyword>
<evidence type="ECO:0000256" key="2">
    <source>
        <dbReference type="ARBA" id="ARBA00022741"/>
    </source>
</evidence>
<dbReference type="SMART" id="SM00382">
    <property type="entry name" value="AAA"/>
    <property type="match status" value="1"/>
</dbReference>
<dbReference type="PROSITE" id="PS50893">
    <property type="entry name" value="ABC_TRANSPORTER_2"/>
    <property type="match status" value="1"/>
</dbReference>
<keyword evidence="7" id="KW-1185">Reference proteome</keyword>
<dbReference type="PANTHER" id="PTHR42794">
    <property type="entry name" value="HEMIN IMPORT ATP-BINDING PROTEIN HMUV"/>
    <property type="match status" value="1"/>
</dbReference>
<dbReference type="CDD" id="cd03214">
    <property type="entry name" value="ABC_Iron-Siderophores_B12_Hemin"/>
    <property type="match status" value="1"/>
</dbReference>
<dbReference type="AlphaFoldDB" id="A0A4Y9QW07"/>
<dbReference type="PANTHER" id="PTHR42794:SF1">
    <property type="entry name" value="HEMIN IMPORT ATP-BINDING PROTEIN HMUV"/>
    <property type="match status" value="1"/>
</dbReference>
<dbReference type="PROSITE" id="PS00211">
    <property type="entry name" value="ABC_TRANSPORTER_1"/>
    <property type="match status" value="1"/>
</dbReference>
<organism evidence="6 7">
    <name type="scientific">Orlajensenia leifsoniae</name>
    <dbReference type="NCBI Taxonomy" id="2561933"/>
    <lineage>
        <taxon>Bacteria</taxon>
        <taxon>Bacillati</taxon>
        <taxon>Actinomycetota</taxon>
        <taxon>Actinomycetes</taxon>
        <taxon>Micrococcales</taxon>
        <taxon>Microbacteriaceae</taxon>
        <taxon>Orlajensenia</taxon>
    </lineage>
</organism>
<dbReference type="SUPFAM" id="SSF52540">
    <property type="entry name" value="P-loop containing nucleoside triphosphate hydrolases"/>
    <property type="match status" value="1"/>
</dbReference>
<protein>
    <submittedName>
        <fullName evidence="6">Heme ABC transporter ATP-binding protein</fullName>
    </submittedName>
</protein>
<evidence type="ECO:0000313" key="6">
    <source>
        <dbReference type="EMBL" id="TFV95276.1"/>
    </source>
</evidence>
<dbReference type="Gene3D" id="3.40.50.300">
    <property type="entry name" value="P-loop containing nucleotide triphosphate hydrolases"/>
    <property type="match status" value="1"/>
</dbReference>
<evidence type="ECO:0000256" key="3">
    <source>
        <dbReference type="ARBA" id="ARBA00022840"/>
    </source>
</evidence>
<dbReference type="InterPro" id="IPR003439">
    <property type="entry name" value="ABC_transporter-like_ATP-bd"/>
</dbReference>
<dbReference type="Pfam" id="PF00005">
    <property type="entry name" value="ABC_tran"/>
    <property type="match status" value="1"/>
</dbReference>
<dbReference type="Proteomes" id="UP000298127">
    <property type="component" value="Unassembled WGS sequence"/>
</dbReference>
<evidence type="ECO:0000313" key="7">
    <source>
        <dbReference type="Proteomes" id="UP000298127"/>
    </source>
</evidence>
<evidence type="ECO:0000256" key="1">
    <source>
        <dbReference type="ARBA" id="ARBA00022448"/>
    </source>
</evidence>
<dbReference type="GO" id="GO:0016887">
    <property type="term" value="F:ATP hydrolysis activity"/>
    <property type="evidence" value="ECO:0007669"/>
    <property type="project" value="InterPro"/>
</dbReference>
<dbReference type="EMBL" id="SPQZ01000006">
    <property type="protein sequence ID" value="TFV95276.1"/>
    <property type="molecule type" value="Genomic_DNA"/>
</dbReference>
<accession>A0A4Y9QW07</accession>
<comment type="caution">
    <text evidence="6">The sequence shown here is derived from an EMBL/GenBank/DDBJ whole genome shotgun (WGS) entry which is preliminary data.</text>
</comment>
<name>A0A4Y9QW07_9MICO</name>
<dbReference type="NCBIfam" id="NF010068">
    <property type="entry name" value="PRK13548.1"/>
    <property type="match status" value="1"/>
</dbReference>
<sequence length="281" mass="29016">MTAQASASGALPVTDAGPDPALASTLAPALAAQGVGVVIDGATLLDGVDFDARPGEVHALIGPNGAGKSTLLGVLAGDRPAASGSVQVEGRPIGSWRLRELARTRAVLLQQHDVFFPFTVGEVVAMGRAPWRGTSAEDDDERLIAAALVQTDVAHLLGRTVPSLSGGERARVALARVLAQAAPTLLLDEPTAALDLRHQEDVLRIARARSRSGDTVVVVLHDLNLAAAYADRITLLAGGRVVASGSPDAVLTGERISEVYGQPVEVIPHPRTGAPLILPLR</sequence>
<reference evidence="6 7" key="1">
    <citation type="journal article" date="2018" name="J. Microbiol.">
        <title>Leifsonia flava sp. nov., a novel actinobacterium isolated from the rhizosphere of Aquilegia viridiflora.</title>
        <authorList>
            <person name="Cai Y."/>
            <person name="Tao W.Z."/>
            <person name="Ma Y.J."/>
            <person name="Cheng J."/>
            <person name="Zhang M.Y."/>
            <person name="Zhang Y.X."/>
        </authorList>
    </citation>
    <scope>NUCLEOTIDE SEQUENCE [LARGE SCALE GENOMIC DNA]</scope>
    <source>
        <strain evidence="6 7">SYP-B2174</strain>
    </source>
</reference>
<feature type="domain" description="ABC transporter" evidence="5">
    <location>
        <begin position="30"/>
        <end position="263"/>
    </location>
</feature>
<proteinExistence type="predicted"/>
<dbReference type="InterPro" id="IPR017871">
    <property type="entry name" value="ABC_transporter-like_CS"/>
</dbReference>